<organism evidence="3">
    <name type="scientific">Baileyella intestinalis</name>
    <dbReference type="NCBI Taxonomy" id="2606709"/>
    <lineage>
        <taxon>Bacteria</taxon>
        <taxon>Bacillati</taxon>
        <taxon>Bacillota</taxon>
        <taxon>Clostridia</taxon>
        <taxon>Peptostreptococcales</taxon>
        <taxon>Anaerovoracaceae</taxon>
        <taxon>Baileyella</taxon>
    </lineage>
</organism>
<evidence type="ECO:0000256" key="1">
    <source>
        <dbReference type="ARBA" id="ARBA00006068"/>
    </source>
</evidence>
<comment type="similarity">
    <text evidence="1">Belongs to the LytR/CpsA/Psr (LCP) family.</text>
</comment>
<dbReference type="InterPro" id="IPR004474">
    <property type="entry name" value="LytR_CpsA_psr"/>
</dbReference>
<dbReference type="Gene3D" id="3.40.630.190">
    <property type="entry name" value="LCP protein"/>
    <property type="match status" value="1"/>
</dbReference>
<name>A0A6A8M6F9_9FIRM</name>
<dbReference type="PANTHER" id="PTHR33392">
    <property type="entry name" value="POLYISOPRENYL-TEICHOIC ACID--PEPTIDOGLYCAN TEICHOIC ACID TRANSFERASE TAGU"/>
    <property type="match status" value="1"/>
</dbReference>
<feature type="domain" description="Cell envelope-related transcriptional attenuator" evidence="2">
    <location>
        <begin position="65"/>
        <end position="224"/>
    </location>
</feature>
<gene>
    <name evidence="3" type="ORF">FYJ66_04870</name>
</gene>
<dbReference type="InterPro" id="IPR050922">
    <property type="entry name" value="LytR/CpsA/Psr_CW_biosynth"/>
</dbReference>
<evidence type="ECO:0000259" key="2">
    <source>
        <dbReference type="Pfam" id="PF03816"/>
    </source>
</evidence>
<dbReference type="Pfam" id="PF03816">
    <property type="entry name" value="LytR_cpsA_psr"/>
    <property type="match status" value="1"/>
</dbReference>
<dbReference type="EMBL" id="VUNB01000003">
    <property type="protein sequence ID" value="MST68925.1"/>
    <property type="molecule type" value="Genomic_DNA"/>
</dbReference>
<accession>A0A6A8M6F9</accession>
<comment type="caution">
    <text evidence="3">The sequence shown here is derived from an EMBL/GenBank/DDBJ whole genome shotgun (WGS) entry which is preliminary data.</text>
</comment>
<sequence>MKTRSGIIKIITTALILVLTVTLLSSCGSQKKTETKKAAQPQKYKGYTTFAFFGVDSRAEENKGRSDVIMLITINNDKKSVKVTSVYRDTLLDISGDGSDFEKCNAAYAWDGPEGAVDMLERNLDVKIDGYFASNFKAVADAVDTVGGVKIYVQDAEIKYLNSYIKEYNEKFNQNIPDVTEAGMQQLNGGQAVAYSRIRYLEGGDFARTRRQQNVVSQMFQQIRKLDKDEQNKVFSDLYKTVDTDMSKSELMNMADVMIKYNLSDMGGFPYKKSGKNLGSKGDCVIPCDLEENVIMLHKKVYGDKNYQPSETVKDYSSKIVNETGLTKDDAADYGDK</sequence>
<dbReference type="RefSeq" id="WP_154572389.1">
    <property type="nucleotide sequence ID" value="NZ_VUNB01000003.1"/>
</dbReference>
<dbReference type="NCBIfam" id="TIGR00350">
    <property type="entry name" value="lytR_cpsA_psr"/>
    <property type="match status" value="1"/>
</dbReference>
<protein>
    <submittedName>
        <fullName evidence="3">LytR family transcriptional regulator</fullName>
    </submittedName>
</protein>
<dbReference type="AlphaFoldDB" id="A0A6A8M6F9"/>
<dbReference type="PROSITE" id="PS51257">
    <property type="entry name" value="PROKAR_LIPOPROTEIN"/>
    <property type="match status" value="1"/>
</dbReference>
<dbReference type="PANTHER" id="PTHR33392:SF6">
    <property type="entry name" value="POLYISOPRENYL-TEICHOIC ACID--PEPTIDOGLYCAN TEICHOIC ACID TRANSFERASE TAGU"/>
    <property type="match status" value="1"/>
</dbReference>
<evidence type="ECO:0000313" key="3">
    <source>
        <dbReference type="EMBL" id="MST68925.1"/>
    </source>
</evidence>
<reference evidence="3" key="1">
    <citation type="submission" date="2019-09" db="EMBL/GenBank/DDBJ databases">
        <title>In-depth cultivation of the pig gut microbiome towards novel bacterial diversity and tailored functional studies.</title>
        <authorList>
            <person name="Wylensek D."/>
            <person name="Hitch T.C.A."/>
            <person name="Clavel T."/>
        </authorList>
    </citation>
    <scope>NUCLEOTIDE SEQUENCE</scope>
    <source>
        <strain evidence="3">RF-744-FAT-WT-3</strain>
    </source>
</reference>
<proteinExistence type="inferred from homology"/>